<gene>
    <name evidence="9" type="ORF">M422DRAFT_779978</name>
</gene>
<dbReference type="Proteomes" id="UP000054279">
    <property type="component" value="Unassembled WGS sequence"/>
</dbReference>
<dbReference type="NCBIfam" id="TIGR01413">
    <property type="entry name" value="Dyp_perox_fam"/>
    <property type="match status" value="1"/>
</dbReference>
<dbReference type="PANTHER" id="PTHR30521">
    <property type="entry name" value="DEFERROCHELATASE/PEROXIDASE"/>
    <property type="match status" value="1"/>
</dbReference>
<dbReference type="SUPFAM" id="SSF54909">
    <property type="entry name" value="Dimeric alpha+beta barrel"/>
    <property type="match status" value="1"/>
</dbReference>
<dbReference type="GO" id="GO:0005829">
    <property type="term" value="C:cytosol"/>
    <property type="evidence" value="ECO:0007669"/>
    <property type="project" value="TreeGrafter"/>
</dbReference>
<reference evidence="9 10" key="1">
    <citation type="submission" date="2014-06" db="EMBL/GenBank/DDBJ databases">
        <title>Evolutionary Origins and Diversification of the Mycorrhizal Mutualists.</title>
        <authorList>
            <consortium name="DOE Joint Genome Institute"/>
            <consortium name="Mycorrhizal Genomics Consortium"/>
            <person name="Kohler A."/>
            <person name="Kuo A."/>
            <person name="Nagy L.G."/>
            <person name="Floudas D."/>
            <person name="Copeland A."/>
            <person name="Barry K.W."/>
            <person name="Cichocki N."/>
            <person name="Veneault-Fourrey C."/>
            <person name="LaButti K."/>
            <person name="Lindquist E.A."/>
            <person name="Lipzen A."/>
            <person name="Lundell T."/>
            <person name="Morin E."/>
            <person name="Murat C."/>
            <person name="Riley R."/>
            <person name="Ohm R."/>
            <person name="Sun H."/>
            <person name="Tunlid A."/>
            <person name="Henrissat B."/>
            <person name="Grigoriev I.V."/>
            <person name="Hibbett D.S."/>
            <person name="Martin F."/>
        </authorList>
    </citation>
    <scope>NUCLEOTIDE SEQUENCE [LARGE SCALE GENOMIC DNA]</scope>
    <source>
        <strain evidence="9 10">SS14</strain>
    </source>
</reference>
<dbReference type="OrthoDB" id="3207336at2759"/>
<evidence type="ECO:0000256" key="1">
    <source>
        <dbReference type="ARBA" id="ARBA00001970"/>
    </source>
</evidence>
<organism evidence="9 10">
    <name type="scientific">Sphaerobolus stellatus (strain SS14)</name>
    <dbReference type="NCBI Taxonomy" id="990650"/>
    <lineage>
        <taxon>Eukaryota</taxon>
        <taxon>Fungi</taxon>
        <taxon>Dikarya</taxon>
        <taxon>Basidiomycota</taxon>
        <taxon>Agaricomycotina</taxon>
        <taxon>Agaricomycetes</taxon>
        <taxon>Phallomycetidae</taxon>
        <taxon>Geastrales</taxon>
        <taxon>Sphaerobolaceae</taxon>
        <taxon>Sphaerobolus</taxon>
    </lineage>
</organism>
<dbReference type="Pfam" id="PF20628">
    <property type="entry name" value="Dyp_perox_C"/>
    <property type="match status" value="1"/>
</dbReference>
<keyword evidence="4" id="KW-0479">Metal-binding</keyword>
<keyword evidence="6" id="KW-0560">Oxidoreductase</keyword>
<keyword evidence="5" id="KW-0732">Signal</keyword>
<dbReference type="InterPro" id="IPR006314">
    <property type="entry name" value="Dyp_peroxidase"/>
</dbReference>
<evidence type="ECO:0000256" key="7">
    <source>
        <dbReference type="ARBA" id="ARBA00023004"/>
    </source>
</evidence>
<comment type="cofactor">
    <cofactor evidence="1">
        <name>heme b</name>
        <dbReference type="ChEBI" id="CHEBI:60344"/>
    </cofactor>
</comment>
<feature type="domain" description="Dyp-type peroxidase C-terminal" evidence="8">
    <location>
        <begin position="160"/>
        <end position="240"/>
    </location>
</feature>
<dbReference type="GO" id="GO:0004601">
    <property type="term" value="F:peroxidase activity"/>
    <property type="evidence" value="ECO:0007669"/>
    <property type="project" value="UniProtKB-KW"/>
</dbReference>
<dbReference type="GO" id="GO:0046872">
    <property type="term" value="F:metal ion binding"/>
    <property type="evidence" value="ECO:0007669"/>
    <property type="project" value="UniProtKB-KW"/>
</dbReference>
<dbReference type="PANTHER" id="PTHR30521:SF4">
    <property type="entry name" value="DEFERROCHELATASE"/>
    <property type="match status" value="1"/>
</dbReference>
<keyword evidence="3" id="KW-0349">Heme</keyword>
<proteinExistence type="predicted"/>
<name>A0A0C9VW61_SPHS4</name>
<protein>
    <recommendedName>
        <fullName evidence="8">Dyp-type peroxidase C-terminal domain-containing protein</fullName>
    </recommendedName>
</protein>
<sequence>MNIVIGYRDGISQPYINIEDEPSAALPGQMVINPGVLVQGKAGDPKAEDSAVQRPNYGLSRNGSILVYRHLKQLVPEFDTFLHDTVVASLPIITHPQSAQLDDEIQKRADYLGARLVGRWKSGLPVVFTPKEGNDFPVDDRETGSDPQRNNDFIFDKVNDQLDQSKCPFAAHIRKTTPRNDIPAANGERSAILRAGIPYGPEVTPDERQAKKTSYERGLSFVCYQSALSPGFVFMQKVWCNNQTFIVPKAGFDPIVGQALKDTPNPTRFMTGWDADKLESDLTFSQEFVISQGGEYFFSPSMTVLKAISRLSQLASLRHRALEFEKTRPFEVNIREVGEVSGVLWMFITQEARFEGYKGMDPAEIPQFEPGARDVHAERLLQEAGIKEYEFAAVLD</sequence>
<evidence type="ECO:0000313" key="9">
    <source>
        <dbReference type="EMBL" id="KIJ42556.1"/>
    </source>
</evidence>
<evidence type="ECO:0000313" key="10">
    <source>
        <dbReference type="Proteomes" id="UP000054279"/>
    </source>
</evidence>
<dbReference type="PROSITE" id="PS51404">
    <property type="entry name" value="DYP_PEROXIDASE"/>
    <property type="match status" value="1"/>
</dbReference>
<evidence type="ECO:0000256" key="4">
    <source>
        <dbReference type="ARBA" id="ARBA00022723"/>
    </source>
</evidence>
<dbReference type="HOGENOM" id="CLU_058503_0_0_1"/>
<dbReference type="InterPro" id="IPR011008">
    <property type="entry name" value="Dimeric_a/b-barrel"/>
</dbReference>
<evidence type="ECO:0000256" key="3">
    <source>
        <dbReference type="ARBA" id="ARBA00022617"/>
    </source>
</evidence>
<evidence type="ECO:0000256" key="5">
    <source>
        <dbReference type="ARBA" id="ARBA00022729"/>
    </source>
</evidence>
<keyword evidence="7" id="KW-0408">Iron</keyword>
<dbReference type="EMBL" id="KN837129">
    <property type="protein sequence ID" value="KIJ42556.1"/>
    <property type="molecule type" value="Genomic_DNA"/>
</dbReference>
<keyword evidence="10" id="KW-1185">Reference proteome</keyword>
<accession>A0A0C9VW61</accession>
<dbReference type="AlphaFoldDB" id="A0A0C9VW61"/>
<keyword evidence="2" id="KW-0575">Peroxidase</keyword>
<dbReference type="GO" id="GO:0020037">
    <property type="term" value="F:heme binding"/>
    <property type="evidence" value="ECO:0007669"/>
    <property type="project" value="InterPro"/>
</dbReference>
<evidence type="ECO:0000256" key="2">
    <source>
        <dbReference type="ARBA" id="ARBA00022559"/>
    </source>
</evidence>
<evidence type="ECO:0000256" key="6">
    <source>
        <dbReference type="ARBA" id="ARBA00023002"/>
    </source>
</evidence>
<dbReference type="InterPro" id="IPR048328">
    <property type="entry name" value="Dyp_perox_C"/>
</dbReference>
<evidence type="ECO:0000259" key="8">
    <source>
        <dbReference type="Pfam" id="PF20628"/>
    </source>
</evidence>